<dbReference type="Proteomes" id="UP000799324">
    <property type="component" value="Unassembled WGS sequence"/>
</dbReference>
<organism evidence="2 3">
    <name type="scientific">Lophiostoma macrostomum CBS 122681</name>
    <dbReference type="NCBI Taxonomy" id="1314788"/>
    <lineage>
        <taxon>Eukaryota</taxon>
        <taxon>Fungi</taxon>
        <taxon>Dikarya</taxon>
        <taxon>Ascomycota</taxon>
        <taxon>Pezizomycotina</taxon>
        <taxon>Dothideomycetes</taxon>
        <taxon>Pleosporomycetidae</taxon>
        <taxon>Pleosporales</taxon>
        <taxon>Lophiostomataceae</taxon>
        <taxon>Lophiostoma</taxon>
    </lineage>
</organism>
<dbReference type="OrthoDB" id="6359816at2759"/>
<dbReference type="EMBL" id="MU004481">
    <property type="protein sequence ID" value="KAF2649722.1"/>
    <property type="molecule type" value="Genomic_DNA"/>
</dbReference>
<keyword evidence="3" id="KW-1185">Reference proteome</keyword>
<dbReference type="InterPro" id="IPR000210">
    <property type="entry name" value="BTB/POZ_dom"/>
</dbReference>
<gene>
    <name evidence="2" type="ORF">K491DRAFT_721407</name>
</gene>
<dbReference type="AlphaFoldDB" id="A0A6A6SQC6"/>
<evidence type="ECO:0000313" key="2">
    <source>
        <dbReference type="EMBL" id="KAF2649722.1"/>
    </source>
</evidence>
<evidence type="ECO:0000259" key="1">
    <source>
        <dbReference type="PROSITE" id="PS50097"/>
    </source>
</evidence>
<protein>
    <recommendedName>
        <fullName evidence="1">BTB domain-containing protein</fullName>
    </recommendedName>
</protein>
<reference evidence="2" key="1">
    <citation type="journal article" date="2020" name="Stud. Mycol.">
        <title>101 Dothideomycetes genomes: a test case for predicting lifestyles and emergence of pathogens.</title>
        <authorList>
            <person name="Haridas S."/>
            <person name="Albert R."/>
            <person name="Binder M."/>
            <person name="Bloem J."/>
            <person name="Labutti K."/>
            <person name="Salamov A."/>
            <person name="Andreopoulos B."/>
            <person name="Baker S."/>
            <person name="Barry K."/>
            <person name="Bills G."/>
            <person name="Bluhm B."/>
            <person name="Cannon C."/>
            <person name="Castanera R."/>
            <person name="Culley D."/>
            <person name="Daum C."/>
            <person name="Ezra D."/>
            <person name="Gonzalez J."/>
            <person name="Henrissat B."/>
            <person name="Kuo A."/>
            <person name="Liang C."/>
            <person name="Lipzen A."/>
            <person name="Lutzoni F."/>
            <person name="Magnuson J."/>
            <person name="Mondo S."/>
            <person name="Nolan M."/>
            <person name="Ohm R."/>
            <person name="Pangilinan J."/>
            <person name="Park H.-J."/>
            <person name="Ramirez L."/>
            <person name="Alfaro M."/>
            <person name="Sun H."/>
            <person name="Tritt A."/>
            <person name="Yoshinaga Y."/>
            <person name="Zwiers L.-H."/>
            <person name="Turgeon B."/>
            <person name="Goodwin S."/>
            <person name="Spatafora J."/>
            <person name="Crous P."/>
            <person name="Grigoriev I."/>
        </authorList>
    </citation>
    <scope>NUCLEOTIDE SEQUENCE</scope>
    <source>
        <strain evidence="2">CBS 122681</strain>
    </source>
</reference>
<dbReference type="Gene3D" id="3.30.710.10">
    <property type="entry name" value="Potassium Channel Kv1.1, Chain A"/>
    <property type="match status" value="1"/>
</dbReference>
<dbReference type="CDD" id="cd18186">
    <property type="entry name" value="BTB_POZ_ZBTB_KLHL-like"/>
    <property type="match status" value="1"/>
</dbReference>
<evidence type="ECO:0000313" key="3">
    <source>
        <dbReference type="Proteomes" id="UP000799324"/>
    </source>
</evidence>
<accession>A0A6A6SQC6</accession>
<name>A0A6A6SQC6_9PLEO</name>
<feature type="domain" description="BTB" evidence="1">
    <location>
        <begin position="45"/>
        <end position="114"/>
    </location>
</feature>
<dbReference type="InterPro" id="IPR011333">
    <property type="entry name" value="SKP1/BTB/POZ_sf"/>
</dbReference>
<dbReference type="SUPFAM" id="SSF54695">
    <property type="entry name" value="POZ domain"/>
    <property type="match status" value="1"/>
</dbReference>
<dbReference type="PROSITE" id="PS50097">
    <property type="entry name" value="BTB"/>
    <property type="match status" value="1"/>
</dbReference>
<dbReference type="Pfam" id="PF00651">
    <property type="entry name" value="BTB"/>
    <property type="match status" value="1"/>
</dbReference>
<proteinExistence type="predicted"/>
<sequence length="313" mass="35691">MVIWAARKYPVERIRGVTKILSYPYTRLDDHAIKYGGWYKNPSMADVTVLYGAHGERVFSGHRCVLENTSDTMFKAGYSVSEPQEVAINLGDDDPAALESLFEFAYLHHYTVPFGSDIETQLCAHIDHHIKVLVLAHKYAADLLQAYALEKFDYLLDIHDNLDLGHRDHIALAHVVPRLYRTPSIFGPRDSEPQVREQFETLSLQAQPQQENSTNASIVNENDPDSEMVWSSCGSKDEALDEDEEEFPDWNEVSNPKGTPFEYLKLRALDFSVELWHCEEGCEPLRKMAVEIPEYASDLALHALSRGCKLEYR</sequence>